<organism evidence="2 3">
    <name type="scientific">Thalassiosira oceanica</name>
    <name type="common">Marine diatom</name>
    <dbReference type="NCBI Taxonomy" id="159749"/>
    <lineage>
        <taxon>Eukaryota</taxon>
        <taxon>Sar</taxon>
        <taxon>Stramenopiles</taxon>
        <taxon>Ochrophyta</taxon>
        <taxon>Bacillariophyta</taxon>
        <taxon>Coscinodiscophyceae</taxon>
        <taxon>Thalassiosirophycidae</taxon>
        <taxon>Thalassiosirales</taxon>
        <taxon>Thalassiosiraceae</taxon>
        <taxon>Thalassiosira</taxon>
    </lineage>
</organism>
<evidence type="ECO:0000313" key="2">
    <source>
        <dbReference type="EMBL" id="EJK67524.1"/>
    </source>
</evidence>
<comment type="caution">
    <text evidence="2">The sequence shown here is derived from an EMBL/GenBank/DDBJ whole genome shotgun (WGS) entry which is preliminary data.</text>
</comment>
<reference evidence="2 3" key="1">
    <citation type="journal article" date="2012" name="Genome Biol.">
        <title>Genome and low-iron response of an oceanic diatom adapted to chronic iron limitation.</title>
        <authorList>
            <person name="Lommer M."/>
            <person name="Specht M."/>
            <person name="Roy A.S."/>
            <person name="Kraemer L."/>
            <person name="Andreson R."/>
            <person name="Gutowska M.A."/>
            <person name="Wolf J."/>
            <person name="Bergner S.V."/>
            <person name="Schilhabel M.B."/>
            <person name="Klostermeier U.C."/>
            <person name="Beiko R.G."/>
            <person name="Rosenstiel P."/>
            <person name="Hippler M."/>
            <person name="Laroche J."/>
        </authorList>
    </citation>
    <scope>NUCLEOTIDE SEQUENCE [LARGE SCALE GENOMIC DNA]</scope>
    <source>
        <strain evidence="2 3">CCMP1005</strain>
    </source>
</reference>
<accession>K0SR98</accession>
<dbReference type="AlphaFoldDB" id="K0SR98"/>
<feature type="region of interest" description="Disordered" evidence="1">
    <location>
        <begin position="62"/>
        <end position="132"/>
    </location>
</feature>
<sequence>QGDRAIHEEIYLKVMNVNIVVSWDHKYAPQLDANHSPLPMNLPQTPSSREFAWKAATQKKDEVAVAGSLPRPRPLRQNGEILHAPFRPPPRTITRPVRAVRPGSPPAVPVPSQAVSAPDRRGDLPISALTAE</sequence>
<name>K0SR98_THAOC</name>
<proteinExistence type="predicted"/>
<dbReference type="Proteomes" id="UP000266841">
    <property type="component" value="Unassembled WGS sequence"/>
</dbReference>
<gene>
    <name evidence="2" type="ORF">THAOC_11425</name>
</gene>
<keyword evidence="3" id="KW-1185">Reference proteome</keyword>
<dbReference type="EMBL" id="AGNL01012964">
    <property type="protein sequence ID" value="EJK67524.1"/>
    <property type="molecule type" value="Genomic_DNA"/>
</dbReference>
<feature type="non-terminal residue" evidence="2">
    <location>
        <position position="1"/>
    </location>
</feature>
<evidence type="ECO:0000313" key="3">
    <source>
        <dbReference type="Proteomes" id="UP000266841"/>
    </source>
</evidence>
<feature type="compositionally biased region" description="Low complexity" evidence="1">
    <location>
        <begin position="92"/>
        <end position="102"/>
    </location>
</feature>
<evidence type="ECO:0000256" key="1">
    <source>
        <dbReference type="SAM" id="MobiDB-lite"/>
    </source>
</evidence>
<protein>
    <submittedName>
        <fullName evidence="2">Uncharacterized protein</fullName>
    </submittedName>
</protein>